<name>A0A0L6URU2_9BASI</name>
<keyword evidence="2" id="KW-1185">Reference proteome</keyword>
<dbReference type="AlphaFoldDB" id="A0A0L6URU2"/>
<dbReference type="VEuPathDB" id="FungiDB:VP01_4015g2"/>
<protein>
    <submittedName>
        <fullName evidence="1">Uncharacterized protein</fullName>
    </submittedName>
</protein>
<organism evidence="1 2">
    <name type="scientific">Puccinia sorghi</name>
    <dbReference type="NCBI Taxonomy" id="27349"/>
    <lineage>
        <taxon>Eukaryota</taxon>
        <taxon>Fungi</taxon>
        <taxon>Dikarya</taxon>
        <taxon>Basidiomycota</taxon>
        <taxon>Pucciniomycotina</taxon>
        <taxon>Pucciniomycetes</taxon>
        <taxon>Pucciniales</taxon>
        <taxon>Pucciniaceae</taxon>
        <taxon>Puccinia</taxon>
    </lineage>
</organism>
<dbReference type="Proteomes" id="UP000037035">
    <property type="component" value="Unassembled WGS sequence"/>
</dbReference>
<gene>
    <name evidence="1" type="ORF">VP01_4015g2</name>
</gene>
<reference evidence="1 2" key="1">
    <citation type="submission" date="2015-08" db="EMBL/GenBank/DDBJ databases">
        <title>Next Generation Sequencing and Analysis of the Genome of Puccinia sorghi L Schw, the Causal Agent of Maize Common Rust.</title>
        <authorList>
            <person name="Rochi L."/>
            <person name="Burguener G."/>
            <person name="Darino M."/>
            <person name="Turjanski A."/>
            <person name="Kreff E."/>
            <person name="Dieguez M.J."/>
            <person name="Sacco F."/>
        </authorList>
    </citation>
    <scope>NUCLEOTIDE SEQUENCE [LARGE SCALE GENOMIC DNA]</scope>
    <source>
        <strain evidence="1 2">RO10H11247</strain>
    </source>
</reference>
<comment type="caution">
    <text evidence="1">The sequence shown here is derived from an EMBL/GenBank/DDBJ whole genome shotgun (WGS) entry which is preliminary data.</text>
</comment>
<dbReference type="EMBL" id="LAVV01009075">
    <property type="protein sequence ID" value="KNZ51268.1"/>
    <property type="molecule type" value="Genomic_DNA"/>
</dbReference>
<evidence type="ECO:0000313" key="2">
    <source>
        <dbReference type="Proteomes" id="UP000037035"/>
    </source>
</evidence>
<evidence type="ECO:0000313" key="1">
    <source>
        <dbReference type="EMBL" id="KNZ51268.1"/>
    </source>
</evidence>
<proteinExistence type="predicted"/>
<sequence>MKLRLRNTQVLSYTLDSAWEIRYTFNEVTTTELLQRLYDHFG</sequence>
<accession>A0A0L6URU2</accession>